<evidence type="ECO:0000313" key="3">
    <source>
        <dbReference type="EMBL" id="CEP26086.1"/>
    </source>
</evidence>
<keyword evidence="2" id="KW-1133">Transmembrane helix</keyword>
<feature type="region of interest" description="Disordered" evidence="1">
    <location>
        <begin position="1"/>
        <end position="21"/>
    </location>
</feature>
<dbReference type="EMBL" id="LM676389">
    <property type="protein sequence ID" value="CEP26086.1"/>
    <property type="molecule type" value="Genomic_DNA"/>
</dbReference>
<feature type="transmembrane region" description="Helical" evidence="2">
    <location>
        <begin position="25"/>
        <end position="44"/>
    </location>
</feature>
<gene>
    <name evidence="3" type="primary">doxX_1</name>
    <name evidence="3" type="ORF">PFCIRM138_04095</name>
</gene>
<sequence length="143" mass="15417">MFHRSQKQSPSSSSPSARRHPVRTAARWGLAGALAFTGVGHLSFAREGFAVAVPDWMPGSKDATVLASGVVELALAAALASGVQRKQVGRATAAFFAAVFPGNVHQYVKHLDASFLNSDQRRLVRLYFQPLLVAWALEATRED</sequence>
<name>A0A0B7NTN7_PROFF</name>
<proteinExistence type="predicted"/>
<protein>
    <submittedName>
        <fullName evidence="3">DoxX protein</fullName>
    </submittedName>
</protein>
<dbReference type="AlphaFoldDB" id="A0A0B7NTN7"/>
<keyword evidence="2" id="KW-0812">Transmembrane</keyword>
<feature type="compositionally biased region" description="Low complexity" evidence="1">
    <location>
        <begin position="7"/>
        <end position="16"/>
    </location>
</feature>
<dbReference type="PANTHER" id="PTHR36974:SF1">
    <property type="entry name" value="DOXX FAMILY MEMBRANE PROTEIN"/>
    <property type="match status" value="1"/>
</dbReference>
<evidence type="ECO:0000256" key="2">
    <source>
        <dbReference type="SAM" id="Phobius"/>
    </source>
</evidence>
<organism evidence="3">
    <name type="scientific">Propionibacterium freudenreichii subsp. freudenreichii</name>
    <dbReference type="NCBI Taxonomy" id="66712"/>
    <lineage>
        <taxon>Bacteria</taxon>
        <taxon>Bacillati</taxon>
        <taxon>Actinomycetota</taxon>
        <taxon>Actinomycetes</taxon>
        <taxon>Propionibacteriales</taxon>
        <taxon>Propionibacteriaceae</taxon>
        <taxon>Propionibacterium</taxon>
    </lineage>
</organism>
<accession>A0A0B7NTN7</accession>
<keyword evidence="2" id="KW-0472">Membrane</keyword>
<reference evidence="3" key="1">
    <citation type="submission" date="2014-08" db="EMBL/GenBank/DDBJ databases">
        <authorList>
            <person name="Falentin Helene"/>
        </authorList>
    </citation>
    <scope>NUCLEOTIDE SEQUENCE</scope>
</reference>
<evidence type="ECO:0000256" key="1">
    <source>
        <dbReference type="SAM" id="MobiDB-lite"/>
    </source>
</evidence>
<dbReference type="PANTHER" id="PTHR36974">
    <property type="entry name" value="MEMBRANE PROTEIN-RELATED"/>
    <property type="match status" value="1"/>
</dbReference>
<feature type="transmembrane region" description="Helical" evidence="2">
    <location>
        <begin position="64"/>
        <end position="83"/>
    </location>
</feature>